<evidence type="ECO:0000313" key="3">
    <source>
        <dbReference type="Proteomes" id="UP001066276"/>
    </source>
</evidence>
<dbReference type="EMBL" id="JANPWB010000011">
    <property type="protein sequence ID" value="KAJ1129734.1"/>
    <property type="molecule type" value="Genomic_DNA"/>
</dbReference>
<organism evidence="2 3">
    <name type="scientific">Pleurodeles waltl</name>
    <name type="common">Iberian ribbed newt</name>
    <dbReference type="NCBI Taxonomy" id="8319"/>
    <lineage>
        <taxon>Eukaryota</taxon>
        <taxon>Metazoa</taxon>
        <taxon>Chordata</taxon>
        <taxon>Craniata</taxon>
        <taxon>Vertebrata</taxon>
        <taxon>Euteleostomi</taxon>
        <taxon>Amphibia</taxon>
        <taxon>Batrachia</taxon>
        <taxon>Caudata</taxon>
        <taxon>Salamandroidea</taxon>
        <taxon>Salamandridae</taxon>
        <taxon>Pleurodelinae</taxon>
        <taxon>Pleurodeles</taxon>
    </lineage>
</organism>
<gene>
    <name evidence="2" type="ORF">NDU88_008100</name>
</gene>
<keyword evidence="3" id="KW-1185">Reference proteome</keyword>
<proteinExistence type="predicted"/>
<evidence type="ECO:0000256" key="1">
    <source>
        <dbReference type="SAM" id="MobiDB-lite"/>
    </source>
</evidence>
<dbReference type="AlphaFoldDB" id="A0AAV7PPF2"/>
<dbReference type="Proteomes" id="UP001066276">
    <property type="component" value="Chromosome 7"/>
</dbReference>
<name>A0AAV7PPF2_PLEWA</name>
<feature type="compositionally biased region" description="Basic and acidic residues" evidence="1">
    <location>
        <begin position="182"/>
        <end position="193"/>
    </location>
</feature>
<accession>A0AAV7PPF2</accession>
<feature type="region of interest" description="Disordered" evidence="1">
    <location>
        <begin position="174"/>
        <end position="210"/>
    </location>
</feature>
<sequence length="210" mass="21892">MEEEALRGADWGSLQEEMKPGVDTSKGRVQSVDGRTGSVQVPATDNPSWALEGSAVELGHSLPQPTALRLQKLPGATVRRSDPLPRADQRSRQAHSSHASGLSLVRCHHPRQAAGKSKGPQGPKKPPPPQGHGSPGRHSTAGVPKLRGPQLDPAAHQALAYTLAPGRAHLPGAAAVLLSPLHQKERGPEDNTRPARSPTAAPDSAAPAAL</sequence>
<reference evidence="2" key="1">
    <citation type="journal article" date="2022" name="bioRxiv">
        <title>Sequencing and chromosome-scale assembly of the giantPleurodeles waltlgenome.</title>
        <authorList>
            <person name="Brown T."/>
            <person name="Elewa A."/>
            <person name="Iarovenko S."/>
            <person name="Subramanian E."/>
            <person name="Araus A.J."/>
            <person name="Petzold A."/>
            <person name="Susuki M."/>
            <person name="Suzuki K.-i.T."/>
            <person name="Hayashi T."/>
            <person name="Toyoda A."/>
            <person name="Oliveira C."/>
            <person name="Osipova E."/>
            <person name="Leigh N.D."/>
            <person name="Simon A."/>
            <person name="Yun M.H."/>
        </authorList>
    </citation>
    <scope>NUCLEOTIDE SEQUENCE</scope>
    <source>
        <strain evidence="2">20211129_DDA</strain>
        <tissue evidence="2">Liver</tissue>
    </source>
</reference>
<feature type="compositionally biased region" description="Low complexity" evidence="1">
    <location>
        <begin position="194"/>
        <end position="210"/>
    </location>
</feature>
<feature type="region of interest" description="Disordered" evidence="1">
    <location>
        <begin position="1"/>
        <end position="154"/>
    </location>
</feature>
<evidence type="ECO:0000313" key="2">
    <source>
        <dbReference type="EMBL" id="KAJ1129734.1"/>
    </source>
</evidence>
<protein>
    <submittedName>
        <fullName evidence="2">Uncharacterized protein</fullName>
    </submittedName>
</protein>
<feature type="compositionally biased region" description="Basic and acidic residues" evidence="1">
    <location>
        <begin position="79"/>
        <end position="91"/>
    </location>
</feature>
<feature type="compositionally biased region" description="Polar residues" evidence="1">
    <location>
        <begin position="37"/>
        <end position="47"/>
    </location>
</feature>
<comment type="caution">
    <text evidence="2">The sequence shown here is derived from an EMBL/GenBank/DDBJ whole genome shotgun (WGS) entry which is preliminary data.</text>
</comment>